<gene>
    <name evidence="2" type="ORF">CCAP1982_LOCUS10729</name>
</gene>
<evidence type="ECO:0000313" key="2">
    <source>
        <dbReference type="EMBL" id="CAD7002232.1"/>
    </source>
</evidence>
<dbReference type="Proteomes" id="UP000606786">
    <property type="component" value="Unassembled WGS sequence"/>
</dbReference>
<reference evidence="2" key="1">
    <citation type="submission" date="2020-11" db="EMBL/GenBank/DDBJ databases">
        <authorList>
            <person name="Whitehead M."/>
        </authorList>
    </citation>
    <scope>NUCLEOTIDE SEQUENCE</scope>
    <source>
        <strain evidence="2">EGII</strain>
    </source>
</reference>
<protein>
    <submittedName>
        <fullName evidence="2">(Mediterranean fruit fly) hypothetical protein</fullName>
    </submittedName>
</protein>
<dbReference type="AlphaFoldDB" id="A0A811USV1"/>
<keyword evidence="1" id="KW-1133">Transmembrane helix</keyword>
<name>A0A811USV1_CERCA</name>
<organism evidence="2 3">
    <name type="scientific">Ceratitis capitata</name>
    <name type="common">Mediterranean fruit fly</name>
    <name type="synonym">Tephritis capitata</name>
    <dbReference type="NCBI Taxonomy" id="7213"/>
    <lineage>
        <taxon>Eukaryota</taxon>
        <taxon>Metazoa</taxon>
        <taxon>Ecdysozoa</taxon>
        <taxon>Arthropoda</taxon>
        <taxon>Hexapoda</taxon>
        <taxon>Insecta</taxon>
        <taxon>Pterygota</taxon>
        <taxon>Neoptera</taxon>
        <taxon>Endopterygota</taxon>
        <taxon>Diptera</taxon>
        <taxon>Brachycera</taxon>
        <taxon>Muscomorpha</taxon>
        <taxon>Tephritoidea</taxon>
        <taxon>Tephritidae</taxon>
        <taxon>Ceratitis</taxon>
        <taxon>Ceratitis</taxon>
    </lineage>
</organism>
<keyword evidence="3" id="KW-1185">Reference proteome</keyword>
<feature type="transmembrane region" description="Helical" evidence="1">
    <location>
        <begin position="20"/>
        <end position="42"/>
    </location>
</feature>
<accession>A0A811USV1</accession>
<keyword evidence="1" id="KW-0812">Transmembrane</keyword>
<proteinExistence type="predicted"/>
<keyword evidence="1" id="KW-0472">Membrane</keyword>
<evidence type="ECO:0000256" key="1">
    <source>
        <dbReference type="SAM" id="Phobius"/>
    </source>
</evidence>
<comment type="caution">
    <text evidence="2">The sequence shown here is derived from an EMBL/GenBank/DDBJ whole genome shotgun (WGS) entry which is preliminary data.</text>
</comment>
<evidence type="ECO:0000313" key="3">
    <source>
        <dbReference type="Proteomes" id="UP000606786"/>
    </source>
</evidence>
<sequence>MARLTWGGGAGGGSEETLKIAINVCLFLCATKQITIIIALLADEVHFSKFAENKEHKEQSLPRCRS</sequence>
<dbReference type="EMBL" id="CAJHJT010000034">
    <property type="protein sequence ID" value="CAD7002232.1"/>
    <property type="molecule type" value="Genomic_DNA"/>
</dbReference>